<organism evidence="2 3">
    <name type="scientific">Mesonia aestuariivivens</name>
    <dbReference type="NCBI Taxonomy" id="2796128"/>
    <lineage>
        <taxon>Bacteria</taxon>
        <taxon>Pseudomonadati</taxon>
        <taxon>Bacteroidota</taxon>
        <taxon>Flavobacteriia</taxon>
        <taxon>Flavobacteriales</taxon>
        <taxon>Flavobacteriaceae</taxon>
        <taxon>Mesonia</taxon>
    </lineage>
</organism>
<comment type="caution">
    <text evidence="2">The sequence shown here is derived from an EMBL/GenBank/DDBJ whole genome shotgun (WGS) entry which is preliminary data.</text>
</comment>
<evidence type="ECO:0000256" key="1">
    <source>
        <dbReference type="ARBA" id="ARBA00023118"/>
    </source>
</evidence>
<keyword evidence="1" id="KW-0051">Antiviral defense</keyword>
<protein>
    <submittedName>
        <fullName evidence="2">CRISPR-associated protein Cas5</fullName>
    </submittedName>
</protein>
<accession>A0ABS6W0Q8</accession>
<reference evidence="2 3" key="1">
    <citation type="submission" date="2021-07" db="EMBL/GenBank/DDBJ databases">
        <title>Mesonia aestuariivivens sp. nov., isolated from a tidal flat.</title>
        <authorList>
            <person name="Kim Y.-O."/>
            <person name="Yoon J.-H."/>
        </authorList>
    </citation>
    <scope>NUCLEOTIDE SEQUENCE [LARGE SCALE GENOMIC DNA]</scope>
    <source>
        <strain evidence="2 3">JHPTF-M18</strain>
    </source>
</reference>
<dbReference type="InterPro" id="IPR013422">
    <property type="entry name" value="CRISPR-assoc_prot_Cas5_N"/>
</dbReference>
<gene>
    <name evidence="2" type="ORF">KW502_04770</name>
</gene>
<keyword evidence="3" id="KW-1185">Reference proteome</keyword>
<dbReference type="Proteomes" id="UP000719267">
    <property type="component" value="Unassembled WGS sequence"/>
</dbReference>
<evidence type="ECO:0000313" key="3">
    <source>
        <dbReference type="Proteomes" id="UP000719267"/>
    </source>
</evidence>
<name>A0ABS6W0Q8_9FLAO</name>
<sequence length="243" mass="27842">MKNFIVEMKCQTASFRNPDFQNFHKSLELPPPTTIIGMAGAALGYSPLQAQDFFDSYEFEIGVYGTYQGKCSDTWKYNKGIRDMRLYNPEKDGSIIQKEYLVFTSFLIAFSSKHSEALEKLNSAFQNPVYALTMGNSDSLAYIKSIEKDFEEMDVTEIENCFIKGDVVNDVMSLADTGNLNFSIYSNDTLTYDLPVRFDYENDYGRRTISKIGTFSLIGNQMKINFKVKGLYYKNRFIPLFSI</sequence>
<dbReference type="InterPro" id="IPR021124">
    <property type="entry name" value="CRISPR-assoc_prot_Cas5"/>
</dbReference>
<dbReference type="Pfam" id="PF09704">
    <property type="entry name" value="Cas_Cas5d"/>
    <property type="match status" value="1"/>
</dbReference>
<dbReference type="RefSeq" id="WP_219039391.1">
    <property type="nucleotide sequence ID" value="NZ_JAHWDF010000004.1"/>
</dbReference>
<dbReference type="EMBL" id="JAHWDF010000004">
    <property type="protein sequence ID" value="MBW2961106.1"/>
    <property type="molecule type" value="Genomic_DNA"/>
</dbReference>
<proteinExistence type="predicted"/>
<evidence type="ECO:0000313" key="2">
    <source>
        <dbReference type="EMBL" id="MBW2961106.1"/>
    </source>
</evidence>
<dbReference type="CDD" id="cd09693">
    <property type="entry name" value="Cas5_I"/>
    <property type="match status" value="1"/>
</dbReference>
<dbReference type="NCBIfam" id="TIGR02593">
    <property type="entry name" value="CRISPR_cas5"/>
    <property type="match status" value="1"/>
</dbReference>